<keyword evidence="2" id="KW-0472">Membrane</keyword>
<dbReference type="AlphaFoldDB" id="A0ABD3EF84"/>
<sequence length="218" mass="23462">MDSKSSKEKEVIVDIDTSHDPKPGPALSNKWGKKSLNKLVSGVLGYNGSTDGGPTETTLEYPNETTGLLVNENHGPGPEKKKIGKVKNSHKPPRPPRGPLLDAFDMRLMKEISKIAMKKRERIERIKTLKKMKAARTTSASTSSLTSSGSTIVAMVVTVLFFLVLILQGLGSSSSSNMRVARAPRPAPETTGGLSLTPVYAIALGFRVRFAGIYIDNG</sequence>
<accession>A0ABD3EF84</accession>
<feature type="compositionally biased region" description="Basic and acidic residues" evidence="1">
    <location>
        <begin position="1"/>
        <end position="22"/>
    </location>
</feature>
<dbReference type="Proteomes" id="UP001632038">
    <property type="component" value="Unassembled WGS sequence"/>
</dbReference>
<keyword evidence="4" id="KW-1185">Reference proteome</keyword>
<feature type="compositionally biased region" description="Basic residues" evidence="1">
    <location>
        <begin position="82"/>
        <end position="94"/>
    </location>
</feature>
<proteinExistence type="predicted"/>
<dbReference type="PANTHER" id="PTHR34188">
    <property type="entry name" value="OS01G0299500 PROTEIN"/>
    <property type="match status" value="1"/>
</dbReference>
<dbReference type="EMBL" id="JAVIJP010000005">
    <property type="protein sequence ID" value="KAL3652947.1"/>
    <property type="molecule type" value="Genomic_DNA"/>
</dbReference>
<protein>
    <recommendedName>
        <fullName evidence="5">Transmembrane protein</fullName>
    </recommendedName>
</protein>
<dbReference type="PANTHER" id="PTHR34188:SF5">
    <property type="entry name" value="OS05G0131900 PROTEIN"/>
    <property type="match status" value="1"/>
</dbReference>
<organism evidence="3 4">
    <name type="scientific">Castilleja foliolosa</name>
    <dbReference type="NCBI Taxonomy" id="1961234"/>
    <lineage>
        <taxon>Eukaryota</taxon>
        <taxon>Viridiplantae</taxon>
        <taxon>Streptophyta</taxon>
        <taxon>Embryophyta</taxon>
        <taxon>Tracheophyta</taxon>
        <taxon>Spermatophyta</taxon>
        <taxon>Magnoliopsida</taxon>
        <taxon>eudicotyledons</taxon>
        <taxon>Gunneridae</taxon>
        <taxon>Pentapetalae</taxon>
        <taxon>asterids</taxon>
        <taxon>lamiids</taxon>
        <taxon>Lamiales</taxon>
        <taxon>Orobanchaceae</taxon>
        <taxon>Pedicularideae</taxon>
        <taxon>Castillejinae</taxon>
        <taxon>Castilleja</taxon>
    </lineage>
</organism>
<reference evidence="4" key="1">
    <citation type="journal article" date="2024" name="IScience">
        <title>Strigolactones Initiate the Formation of Haustorium-like Structures in Castilleja.</title>
        <authorList>
            <person name="Buerger M."/>
            <person name="Peterson D."/>
            <person name="Chory J."/>
        </authorList>
    </citation>
    <scope>NUCLEOTIDE SEQUENCE [LARGE SCALE GENOMIC DNA]</scope>
</reference>
<evidence type="ECO:0008006" key="5">
    <source>
        <dbReference type="Google" id="ProtNLM"/>
    </source>
</evidence>
<comment type="caution">
    <text evidence="3">The sequence shown here is derived from an EMBL/GenBank/DDBJ whole genome shotgun (WGS) entry which is preliminary data.</text>
</comment>
<keyword evidence="2" id="KW-0812">Transmembrane</keyword>
<evidence type="ECO:0000313" key="4">
    <source>
        <dbReference type="Proteomes" id="UP001632038"/>
    </source>
</evidence>
<evidence type="ECO:0000313" key="3">
    <source>
        <dbReference type="EMBL" id="KAL3652947.1"/>
    </source>
</evidence>
<feature type="region of interest" description="Disordered" evidence="1">
    <location>
        <begin position="1"/>
        <end position="30"/>
    </location>
</feature>
<feature type="transmembrane region" description="Helical" evidence="2">
    <location>
        <begin position="152"/>
        <end position="170"/>
    </location>
</feature>
<evidence type="ECO:0000256" key="2">
    <source>
        <dbReference type="SAM" id="Phobius"/>
    </source>
</evidence>
<name>A0ABD3EF84_9LAMI</name>
<evidence type="ECO:0000256" key="1">
    <source>
        <dbReference type="SAM" id="MobiDB-lite"/>
    </source>
</evidence>
<gene>
    <name evidence="3" type="ORF">CASFOL_002628</name>
</gene>
<keyword evidence="2" id="KW-1133">Transmembrane helix</keyword>
<feature type="region of interest" description="Disordered" evidence="1">
    <location>
        <begin position="71"/>
        <end position="101"/>
    </location>
</feature>